<name>A0A5C6AMV0_9BACT</name>
<organism evidence="2 3">
    <name type="scientific">Stieleria varia</name>
    <dbReference type="NCBI Taxonomy" id="2528005"/>
    <lineage>
        <taxon>Bacteria</taxon>
        <taxon>Pseudomonadati</taxon>
        <taxon>Planctomycetota</taxon>
        <taxon>Planctomycetia</taxon>
        <taxon>Pirellulales</taxon>
        <taxon>Pirellulaceae</taxon>
        <taxon>Stieleria</taxon>
    </lineage>
</organism>
<dbReference type="CDD" id="cd02440">
    <property type="entry name" value="AdoMet_MTases"/>
    <property type="match status" value="1"/>
</dbReference>
<reference evidence="2 3" key="1">
    <citation type="submission" date="2019-02" db="EMBL/GenBank/DDBJ databases">
        <title>Deep-cultivation of Planctomycetes and their phenomic and genomic characterization uncovers novel biology.</title>
        <authorList>
            <person name="Wiegand S."/>
            <person name="Jogler M."/>
            <person name="Boedeker C."/>
            <person name="Pinto D."/>
            <person name="Vollmers J."/>
            <person name="Rivas-Marin E."/>
            <person name="Kohn T."/>
            <person name="Peeters S.H."/>
            <person name="Heuer A."/>
            <person name="Rast P."/>
            <person name="Oberbeckmann S."/>
            <person name="Bunk B."/>
            <person name="Jeske O."/>
            <person name="Meyerdierks A."/>
            <person name="Storesund J.E."/>
            <person name="Kallscheuer N."/>
            <person name="Luecker S."/>
            <person name="Lage O.M."/>
            <person name="Pohl T."/>
            <person name="Merkel B.J."/>
            <person name="Hornburger P."/>
            <person name="Mueller R.-W."/>
            <person name="Bruemmer F."/>
            <person name="Labrenz M."/>
            <person name="Spormann A.M."/>
            <person name="Op Den Camp H."/>
            <person name="Overmann J."/>
            <person name="Amann R."/>
            <person name="Jetten M.S.M."/>
            <person name="Mascher T."/>
            <person name="Medema M.H."/>
            <person name="Devos D.P."/>
            <person name="Kaster A.-K."/>
            <person name="Ovreas L."/>
            <person name="Rohde M."/>
            <person name="Galperin M.Y."/>
            <person name="Jogler C."/>
        </authorList>
    </citation>
    <scope>NUCLEOTIDE SEQUENCE [LARGE SCALE GENOMIC DNA]</scope>
    <source>
        <strain evidence="2 3">Pla52n</strain>
    </source>
</reference>
<proteinExistence type="predicted"/>
<keyword evidence="3" id="KW-1185">Reference proteome</keyword>
<dbReference type="InterPro" id="IPR041698">
    <property type="entry name" value="Methyltransf_25"/>
</dbReference>
<keyword evidence="2" id="KW-0489">Methyltransferase</keyword>
<evidence type="ECO:0000259" key="1">
    <source>
        <dbReference type="Pfam" id="PF13649"/>
    </source>
</evidence>
<dbReference type="SUPFAM" id="SSF53335">
    <property type="entry name" value="S-adenosyl-L-methionine-dependent methyltransferases"/>
    <property type="match status" value="1"/>
</dbReference>
<dbReference type="Pfam" id="PF13649">
    <property type="entry name" value="Methyltransf_25"/>
    <property type="match status" value="1"/>
</dbReference>
<comment type="caution">
    <text evidence="2">The sequence shown here is derived from an EMBL/GenBank/DDBJ whole genome shotgun (WGS) entry which is preliminary data.</text>
</comment>
<protein>
    <submittedName>
        <fullName evidence="2">Ubiquinone/menaquinone biosynthesis methyltransferase</fullName>
    </submittedName>
</protein>
<keyword evidence="2" id="KW-0830">Ubiquinone</keyword>
<dbReference type="Gene3D" id="3.40.50.150">
    <property type="entry name" value="Vaccinia Virus protein VP39"/>
    <property type="match status" value="1"/>
</dbReference>
<dbReference type="RefSeq" id="WP_146521365.1">
    <property type="nucleotide sequence ID" value="NZ_CP151726.1"/>
</dbReference>
<evidence type="ECO:0000313" key="3">
    <source>
        <dbReference type="Proteomes" id="UP000320176"/>
    </source>
</evidence>
<feature type="domain" description="Methyltransferase" evidence="1">
    <location>
        <begin position="66"/>
        <end position="161"/>
    </location>
</feature>
<dbReference type="GO" id="GO:0032259">
    <property type="term" value="P:methylation"/>
    <property type="evidence" value="ECO:0007669"/>
    <property type="project" value="UniProtKB-KW"/>
</dbReference>
<dbReference type="OrthoDB" id="286021at2"/>
<keyword evidence="2" id="KW-0808">Transferase</keyword>
<dbReference type="EMBL" id="SJPN01000005">
    <property type="protein sequence ID" value="TWU00807.1"/>
    <property type="molecule type" value="Genomic_DNA"/>
</dbReference>
<sequence length="246" mass="27516">MSDDLIRARPPARNLAVGGNRGYDRLATVYSALEWAMFGGNLDRCRETFANRIVDTVNANARLLLCGGGTGRLLLRLATAKPESTITSLDFSHAMIAAQQRRCATLRNGQRITWQLADLRTWNAPSQAYDEIILPFVLDCFSPDELQVVLKTVASALAPEGRIWVLDFRHPVSASLFANMIAGIKLWLMHRFFRLSTSLPNQRLIDLPNLLTQTVGRPVFEQDHMAGLVWMSAYRSSSESRSQLVL</sequence>
<accession>A0A5C6AMV0</accession>
<gene>
    <name evidence="2" type="ORF">Pla52n_41760</name>
</gene>
<dbReference type="Proteomes" id="UP000320176">
    <property type="component" value="Unassembled WGS sequence"/>
</dbReference>
<dbReference type="AlphaFoldDB" id="A0A5C6AMV0"/>
<dbReference type="InterPro" id="IPR029063">
    <property type="entry name" value="SAM-dependent_MTases_sf"/>
</dbReference>
<evidence type="ECO:0000313" key="2">
    <source>
        <dbReference type="EMBL" id="TWU00807.1"/>
    </source>
</evidence>
<dbReference type="GO" id="GO:0008168">
    <property type="term" value="F:methyltransferase activity"/>
    <property type="evidence" value="ECO:0007669"/>
    <property type="project" value="UniProtKB-KW"/>
</dbReference>